<dbReference type="EMBL" id="KE145367">
    <property type="protein sequence ID" value="EPE29485.1"/>
    <property type="molecule type" value="Genomic_DNA"/>
</dbReference>
<gene>
    <name evidence="3" type="ORF">GLAREA_00645</name>
</gene>
<keyword evidence="4" id="KW-1185">Reference proteome</keyword>
<name>S3CV05_GLAL2</name>
<feature type="region of interest" description="Disordered" evidence="2">
    <location>
        <begin position="328"/>
        <end position="392"/>
    </location>
</feature>
<feature type="compositionally biased region" description="Polar residues" evidence="2">
    <location>
        <begin position="278"/>
        <end position="287"/>
    </location>
</feature>
<keyword evidence="1" id="KW-0175">Coiled coil</keyword>
<feature type="region of interest" description="Disordered" evidence="2">
    <location>
        <begin position="214"/>
        <end position="243"/>
    </location>
</feature>
<feature type="compositionally biased region" description="Polar residues" evidence="2">
    <location>
        <begin position="295"/>
        <end position="306"/>
    </location>
</feature>
<feature type="region of interest" description="Disordered" evidence="2">
    <location>
        <begin position="29"/>
        <end position="51"/>
    </location>
</feature>
<feature type="compositionally biased region" description="Polar residues" evidence="2">
    <location>
        <begin position="220"/>
        <end position="243"/>
    </location>
</feature>
<dbReference type="AlphaFoldDB" id="S3CV05"/>
<dbReference type="HOGENOM" id="CLU_669116_0_0_1"/>
<reference evidence="3 4" key="1">
    <citation type="journal article" date="2013" name="BMC Genomics">
        <title>Genomics-driven discovery of the pneumocandin biosynthetic gene cluster in the fungus Glarea lozoyensis.</title>
        <authorList>
            <person name="Chen L."/>
            <person name="Yue Q."/>
            <person name="Zhang X."/>
            <person name="Xiang M."/>
            <person name="Wang C."/>
            <person name="Li S."/>
            <person name="Che Y."/>
            <person name="Ortiz-Lopez F.J."/>
            <person name="Bills G.F."/>
            <person name="Liu X."/>
            <person name="An Z."/>
        </authorList>
    </citation>
    <scope>NUCLEOTIDE SEQUENCE [LARGE SCALE GENOMIC DNA]</scope>
    <source>
        <strain evidence="4">ATCC 20868 / MF5171</strain>
    </source>
</reference>
<evidence type="ECO:0000313" key="3">
    <source>
        <dbReference type="EMBL" id="EPE29485.1"/>
    </source>
</evidence>
<proteinExistence type="predicted"/>
<protein>
    <submittedName>
        <fullName evidence="3">Uncharacterized protein</fullName>
    </submittedName>
</protein>
<dbReference type="RefSeq" id="XP_008083594.1">
    <property type="nucleotide sequence ID" value="XM_008085403.1"/>
</dbReference>
<sequence>MTSSPPKPESETRKIVDFLRSGTRKVKEATTSWKRTSDEAPQRVSVLSKESGSRYSEKIDYMRERSLDNELGKGEFDADQIWDTRVRRFSKASDIDRNLNPDGKEALELAEDYRNLIGKYPFEIEMEIEHEKRVKELMNKAEIARKAREIEEARAIEEAVLERKRRQWRERQEVIDRARRIQEEQKDTRAAIAKSKREREQAAFRQESIKMAEARKRESNVSGKTTWSTIMSSGNSPKLGQTNMDATTRRVNMMASRQPTTAPTFGSLDSGPGPPKRSFNTSTTQPSSHRRNKINESLRNTPALSSHQERHDLAARLTVEKLNNLHRNYASESDRPPTSVDVSEELLSPPNLPQHECRIEAPLSEEGRPFKSRTWPKNTSASLNHGSRRKELPNIYMVNGRWVRQKKAETQ</sequence>
<evidence type="ECO:0000313" key="4">
    <source>
        <dbReference type="Proteomes" id="UP000016922"/>
    </source>
</evidence>
<feature type="compositionally biased region" description="Basic and acidic residues" evidence="2">
    <location>
        <begin position="355"/>
        <end position="369"/>
    </location>
</feature>
<dbReference type="KEGG" id="glz:GLAREA_00645"/>
<dbReference type="GeneID" id="19459703"/>
<dbReference type="Proteomes" id="UP000016922">
    <property type="component" value="Unassembled WGS sequence"/>
</dbReference>
<accession>S3CV05</accession>
<feature type="coiled-coil region" evidence="1">
    <location>
        <begin position="134"/>
        <end position="198"/>
    </location>
</feature>
<evidence type="ECO:0000256" key="1">
    <source>
        <dbReference type="SAM" id="Coils"/>
    </source>
</evidence>
<feature type="region of interest" description="Disordered" evidence="2">
    <location>
        <begin position="257"/>
        <end position="310"/>
    </location>
</feature>
<organism evidence="3 4">
    <name type="scientific">Glarea lozoyensis (strain ATCC 20868 / MF5171)</name>
    <dbReference type="NCBI Taxonomy" id="1116229"/>
    <lineage>
        <taxon>Eukaryota</taxon>
        <taxon>Fungi</taxon>
        <taxon>Dikarya</taxon>
        <taxon>Ascomycota</taxon>
        <taxon>Pezizomycotina</taxon>
        <taxon>Leotiomycetes</taxon>
        <taxon>Helotiales</taxon>
        <taxon>Helotiaceae</taxon>
        <taxon>Glarea</taxon>
    </lineage>
</organism>
<evidence type="ECO:0000256" key="2">
    <source>
        <dbReference type="SAM" id="MobiDB-lite"/>
    </source>
</evidence>
<feature type="compositionally biased region" description="Polar residues" evidence="2">
    <location>
        <begin position="375"/>
        <end position="385"/>
    </location>
</feature>